<reference evidence="2" key="2">
    <citation type="submission" date="2020-07" db="EMBL/GenBank/DDBJ databases">
        <authorList>
            <person name="Vera ALvarez R."/>
            <person name="Arias-Moreno D.M."/>
            <person name="Jimenez-Jacinto V."/>
            <person name="Jimenez-Bremont J.F."/>
            <person name="Swaminathan K."/>
            <person name="Moose S.P."/>
            <person name="Guerrero-Gonzalez M.L."/>
            <person name="Marino-Ramirez L."/>
            <person name="Landsman D."/>
            <person name="Rodriguez-Kessler M."/>
            <person name="Delgado-Sanchez P."/>
        </authorList>
    </citation>
    <scope>NUCLEOTIDE SEQUENCE</scope>
    <source>
        <tissue evidence="2">Cladode</tissue>
    </source>
</reference>
<protein>
    <submittedName>
        <fullName evidence="2">Uncharacterized protein</fullName>
    </submittedName>
</protein>
<accession>A0A7C8YE57</accession>
<dbReference type="EMBL" id="GISG01009603">
    <property type="protein sequence ID" value="MBA4615972.1"/>
    <property type="molecule type" value="Transcribed_RNA"/>
</dbReference>
<sequence length="219" mass="25190">MHSEQSKEKISSSLRQLWAKRLKLKRSTEKFYSSWMESIAEAARRGGINEEELRWDSHHALKEEIALLQLQCAAEKTKKKEMKKIQAEKRVQEKAEKMASQVRKKMNLKQEAVPTSKRRGRPRGRARDKNEKQSASSEFDNSKARLRNTNGRKVRDGTFCNQAGVMLYLQTALERLDIESIKKEQWRSTVSLADQIQAAKRKRTQATANGSTIRTSLGS</sequence>
<name>A0A7C8YE57_OPUST</name>
<dbReference type="AlphaFoldDB" id="A0A7C8YE57"/>
<feature type="region of interest" description="Disordered" evidence="1">
    <location>
        <begin position="90"/>
        <end position="154"/>
    </location>
</feature>
<evidence type="ECO:0000313" key="2">
    <source>
        <dbReference type="EMBL" id="MBA4615972.1"/>
    </source>
</evidence>
<feature type="region of interest" description="Disordered" evidence="1">
    <location>
        <begin position="199"/>
        <end position="219"/>
    </location>
</feature>
<organism evidence="2">
    <name type="scientific">Opuntia streptacantha</name>
    <name type="common">Prickly pear cactus</name>
    <name type="synonym">Opuntia cardona</name>
    <dbReference type="NCBI Taxonomy" id="393608"/>
    <lineage>
        <taxon>Eukaryota</taxon>
        <taxon>Viridiplantae</taxon>
        <taxon>Streptophyta</taxon>
        <taxon>Embryophyta</taxon>
        <taxon>Tracheophyta</taxon>
        <taxon>Spermatophyta</taxon>
        <taxon>Magnoliopsida</taxon>
        <taxon>eudicotyledons</taxon>
        <taxon>Gunneridae</taxon>
        <taxon>Pentapetalae</taxon>
        <taxon>Caryophyllales</taxon>
        <taxon>Cactineae</taxon>
        <taxon>Cactaceae</taxon>
        <taxon>Opuntioideae</taxon>
        <taxon>Opuntia</taxon>
    </lineage>
</organism>
<dbReference type="PANTHER" id="PTHR34199">
    <property type="entry name" value="NUMOD3 MOTIF FAMILY PROTEIN, EXPRESSED"/>
    <property type="match status" value="1"/>
</dbReference>
<evidence type="ECO:0000256" key="1">
    <source>
        <dbReference type="SAM" id="MobiDB-lite"/>
    </source>
</evidence>
<dbReference type="EMBL" id="GISG01009602">
    <property type="protein sequence ID" value="MBA4615971.1"/>
    <property type="molecule type" value="Transcribed_RNA"/>
</dbReference>
<reference evidence="2" key="1">
    <citation type="journal article" date="2013" name="J. Plant Res.">
        <title>Effect of fungi and light on seed germination of three Opuntia species from semiarid lands of central Mexico.</title>
        <authorList>
            <person name="Delgado-Sanchez P."/>
            <person name="Jimenez-Bremont J.F."/>
            <person name="Guerrero-Gonzalez Mde L."/>
            <person name="Flores J."/>
        </authorList>
    </citation>
    <scope>NUCLEOTIDE SEQUENCE</scope>
    <source>
        <tissue evidence="2">Cladode</tissue>
    </source>
</reference>
<feature type="compositionally biased region" description="Polar residues" evidence="1">
    <location>
        <begin position="205"/>
        <end position="219"/>
    </location>
</feature>
<dbReference type="PANTHER" id="PTHR34199:SF1">
    <property type="entry name" value="HISTONE-LYSINE N-METHYLTRANSFERASE, H3 LYSINE-79 SPECIFIC-LIKE PROTEIN"/>
    <property type="match status" value="1"/>
</dbReference>
<proteinExistence type="predicted"/>